<sequence length="198" mass="22111">MKIFNKIILVLIISLSSLYNFSYAKVIDNGTYTTINGLDWLDWSFTSELTQEEAIETFDKSGYGNAFRLATHDEAIAMLETLFIETYKGIDGREGIPWNGDNIVLHQDVYGAEFTIDFLDLFGTSNSPDSYSGKFRSYGYINDGAYGIYEEEWIFGGSASFNPNQGGIVLVRVPAPSTSILFAIFLAFIIIARHKSSV</sequence>
<evidence type="ECO:0000256" key="1">
    <source>
        <dbReference type="SAM" id="Phobius"/>
    </source>
</evidence>
<evidence type="ECO:0000313" key="2">
    <source>
        <dbReference type="EMBL" id="MEL0660382.1"/>
    </source>
</evidence>
<proteinExistence type="predicted"/>
<keyword evidence="1" id="KW-0812">Transmembrane</keyword>
<dbReference type="Proteomes" id="UP001366060">
    <property type="component" value="Unassembled WGS sequence"/>
</dbReference>
<name>A0ABU9HFM2_9GAMM</name>
<keyword evidence="1" id="KW-1133">Transmembrane helix</keyword>
<keyword evidence="3" id="KW-1185">Reference proteome</keyword>
<reference evidence="2 3" key="1">
    <citation type="submission" date="2024-02" db="EMBL/GenBank/DDBJ databases">
        <title>Bacteria isolated from the canopy kelp, Nereocystis luetkeana.</title>
        <authorList>
            <person name="Pfister C.A."/>
            <person name="Younker I.T."/>
            <person name="Light S.H."/>
        </authorList>
    </citation>
    <scope>NUCLEOTIDE SEQUENCE [LARGE SCALE GENOMIC DNA]</scope>
    <source>
        <strain evidence="2 3">TI.2.07</strain>
    </source>
</reference>
<evidence type="ECO:0000313" key="3">
    <source>
        <dbReference type="Proteomes" id="UP001366060"/>
    </source>
</evidence>
<dbReference type="EMBL" id="JBAKBA010000041">
    <property type="protein sequence ID" value="MEL0660382.1"/>
    <property type="molecule type" value="Genomic_DNA"/>
</dbReference>
<organism evidence="2 3">
    <name type="scientific">Psychromonas arctica</name>
    <dbReference type="NCBI Taxonomy" id="168275"/>
    <lineage>
        <taxon>Bacteria</taxon>
        <taxon>Pseudomonadati</taxon>
        <taxon>Pseudomonadota</taxon>
        <taxon>Gammaproteobacteria</taxon>
        <taxon>Alteromonadales</taxon>
        <taxon>Psychromonadaceae</taxon>
        <taxon>Psychromonas</taxon>
    </lineage>
</organism>
<comment type="caution">
    <text evidence="2">The sequence shown here is derived from an EMBL/GenBank/DDBJ whole genome shotgun (WGS) entry which is preliminary data.</text>
</comment>
<accession>A0ABU9HFM2</accession>
<dbReference type="RefSeq" id="WP_341628842.1">
    <property type="nucleotide sequence ID" value="NZ_JBAKBA010000041.1"/>
</dbReference>
<keyword evidence="1" id="KW-0472">Membrane</keyword>
<feature type="transmembrane region" description="Helical" evidence="1">
    <location>
        <begin position="173"/>
        <end position="192"/>
    </location>
</feature>
<protein>
    <submittedName>
        <fullName evidence="2">Uncharacterized protein</fullName>
    </submittedName>
</protein>
<gene>
    <name evidence="2" type="ORF">V6255_14680</name>
</gene>